<evidence type="ECO:0000313" key="8">
    <source>
        <dbReference type="Proteomes" id="UP000286045"/>
    </source>
</evidence>
<dbReference type="PANTHER" id="PTHR15549:SF30">
    <property type="entry name" value="MID2 DOMAIN-CONTAINING PROTEIN"/>
    <property type="match status" value="1"/>
</dbReference>
<name>A0A439DKG8_9PEZI</name>
<dbReference type="STRING" id="363999.A0A439DKG8"/>
<evidence type="ECO:0000256" key="5">
    <source>
        <dbReference type="SAM" id="MobiDB-lite"/>
    </source>
</evidence>
<evidence type="ECO:0000313" key="7">
    <source>
        <dbReference type="EMBL" id="RWA14909.1"/>
    </source>
</evidence>
<keyword evidence="2 6" id="KW-0812">Transmembrane</keyword>
<organism evidence="7 8">
    <name type="scientific">Xylaria grammica</name>
    <dbReference type="NCBI Taxonomy" id="363999"/>
    <lineage>
        <taxon>Eukaryota</taxon>
        <taxon>Fungi</taxon>
        <taxon>Dikarya</taxon>
        <taxon>Ascomycota</taxon>
        <taxon>Pezizomycotina</taxon>
        <taxon>Sordariomycetes</taxon>
        <taxon>Xylariomycetidae</taxon>
        <taxon>Xylariales</taxon>
        <taxon>Xylariaceae</taxon>
        <taxon>Xylaria</taxon>
    </lineage>
</organism>
<dbReference type="AlphaFoldDB" id="A0A439DKG8"/>
<keyword evidence="3 6" id="KW-1133">Transmembrane helix</keyword>
<dbReference type="EMBL" id="RYZI01000002">
    <property type="protein sequence ID" value="RWA14909.1"/>
    <property type="molecule type" value="Genomic_DNA"/>
</dbReference>
<keyword evidence="4 6" id="KW-0472">Membrane</keyword>
<dbReference type="GO" id="GO:0071944">
    <property type="term" value="C:cell periphery"/>
    <property type="evidence" value="ECO:0007669"/>
    <property type="project" value="UniProtKB-ARBA"/>
</dbReference>
<evidence type="ECO:0000256" key="2">
    <source>
        <dbReference type="ARBA" id="ARBA00022692"/>
    </source>
</evidence>
<evidence type="ECO:0008006" key="9">
    <source>
        <dbReference type="Google" id="ProtNLM"/>
    </source>
</evidence>
<evidence type="ECO:0000256" key="3">
    <source>
        <dbReference type="ARBA" id="ARBA00022989"/>
    </source>
</evidence>
<evidence type="ECO:0000256" key="1">
    <source>
        <dbReference type="ARBA" id="ARBA00004167"/>
    </source>
</evidence>
<gene>
    <name evidence="7" type="ORF">EKO27_g165</name>
</gene>
<dbReference type="InterPro" id="IPR051694">
    <property type="entry name" value="Immunoregulatory_rcpt-like"/>
</dbReference>
<keyword evidence="8" id="KW-1185">Reference proteome</keyword>
<dbReference type="PANTHER" id="PTHR15549">
    <property type="entry name" value="PAIRED IMMUNOGLOBULIN-LIKE TYPE 2 RECEPTOR"/>
    <property type="match status" value="1"/>
</dbReference>
<dbReference type="Proteomes" id="UP000286045">
    <property type="component" value="Unassembled WGS sequence"/>
</dbReference>
<feature type="compositionally biased region" description="Low complexity" evidence="5">
    <location>
        <begin position="392"/>
        <end position="418"/>
    </location>
</feature>
<feature type="compositionally biased region" description="Low complexity" evidence="5">
    <location>
        <begin position="425"/>
        <end position="435"/>
    </location>
</feature>
<comment type="subcellular location">
    <subcellularLocation>
        <location evidence="1">Membrane</location>
        <topology evidence="1">Single-pass membrane protein</topology>
    </subcellularLocation>
</comment>
<feature type="compositionally biased region" description="Polar residues" evidence="5">
    <location>
        <begin position="48"/>
        <end position="68"/>
    </location>
</feature>
<accession>A0A439DKG8</accession>
<comment type="caution">
    <text evidence="7">The sequence shown here is derived from an EMBL/GenBank/DDBJ whole genome shotgun (WGS) entry which is preliminary data.</text>
</comment>
<evidence type="ECO:0000256" key="6">
    <source>
        <dbReference type="SAM" id="Phobius"/>
    </source>
</evidence>
<feature type="region of interest" description="Disordered" evidence="5">
    <location>
        <begin position="360"/>
        <end position="435"/>
    </location>
</feature>
<feature type="transmembrane region" description="Helical" evidence="6">
    <location>
        <begin position="245"/>
        <end position="270"/>
    </location>
</feature>
<protein>
    <recommendedName>
        <fullName evidence="9">Mid2 domain-containing protein</fullName>
    </recommendedName>
</protein>
<dbReference type="GO" id="GO:0016020">
    <property type="term" value="C:membrane"/>
    <property type="evidence" value="ECO:0007669"/>
    <property type="project" value="UniProtKB-SubCell"/>
</dbReference>
<evidence type="ECO:0000256" key="4">
    <source>
        <dbReference type="ARBA" id="ARBA00023136"/>
    </source>
</evidence>
<reference evidence="7 8" key="1">
    <citation type="submission" date="2018-12" db="EMBL/GenBank/DDBJ databases">
        <title>Draft genome sequence of Xylaria grammica IHI A82.</title>
        <authorList>
            <person name="Buettner E."/>
            <person name="Kellner H."/>
        </authorList>
    </citation>
    <scope>NUCLEOTIDE SEQUENCE [LARGE SCALE GENOMIC DNA]</scope>
    <source>
        <strain evidence="7 8">IHI A82</strain>
    </source>
</reference>
<sequence length="435" mass="46455">MATAVTVPFPLLLVGFRPPLAPLCYVVAHANARWFEMGSNAGGWAPVTPTTEPTTSGSDEWAPKTTSAPDRRPLDWELRRRDDSTSTICGYSVGNLDGPAVTCDSGEFCRLDRVLGIVGCCTETNPRGCIVPTTCLESSRSTQWSGDPLTTYCSNSDRPHCVTHSYDADFFDPLYGAYFIGCAARVASGDIVVSLVPESNTSLTTSASTTNGVITTTVTVSIPNDNGSSTAVPSGSGGSLGSGRVGAIVGGVVGGLAGLALIVGAIFFFLRRRKRRRQDLDPLALGRKLPPSDHDMYHNDPIPGSQYPSTFYGEAPPGMTQISDQPIITYPPNTYGVQNTMYSVGNNHSAEVPAYFAPRAVPSKPQDEDVSPLEESPVSPVSPAENYNTMVSALSNQSPPLQPLQPAIHRQQSEYAQYSPPPPEQYQSYHPYPGT</sequence>
<feature type="compositionally biased region" description="Low complexity" evidence="5">
    <location>
        <begin position="373"/>
        <end position="385"/>
    </location>
</feature>
<feature type="region of interest" description="Disordered" evidence="5">
    <location>
        <begin position="43"/>
        <end position="73"/>
    </location>
</feature>
<proteinExistence type="predicted"/>